<protein>
    <recommendedName>
        <fullName evidence="4">DUF3176 domain containing protein</fullName>
    </recommendedName>
</protein>
<dbReference type="eggNOG" id="ENOG502R1NH">
    <property type="taxonomic scope" value="Eukaryota"/>
</dbReference>
<reference evidence="2 3" key="1">
    <citation type="journal article" date="2012" name="PLoS Pathog.">
        <title>Diverse lifestyles and strategies of plant pathogenesis encoded in the genomes of eighteen Dothideomycetes fungi.</title>
        <authorList>
            <person name="Ohm R.A."/>
            <person name="Feau N."/>
            <person name="Henrissat B."/>
            <person name="Schoch C.L."/>
            <person name="Horwitz B.A."/>
            <person name="Barry K.W."/>
            <person name="Condon B.J."/>
            <person name="Copeland A.C."/>
            <person name="Dhillon B."/>
            <person name="Glaser F."/>
            <person name="Hesse C.N."/>
            <person name="Kosti I."/>
            <person name="LaButti K."/>
            <person name="Lindquist E.A."/>
            <person name="Lucas S."/>
            <person name="Salamov A.A."/>
            <person name="Bradshaw R.E."/>
            <person name="Ciuffetti L."/>
            <person name="Hamelin R.C."/>
            <person name="Kema G.H.J."/>
            <person name="Lawrence C."/>
            <person name="Scott J.A."/>
            <person name="Spatafora J.W."/>
            <person name="Turgeon B.G."/>
            <person name="de Wit P.J.G.M."/>
            <person name="Zhong S."/>
            <person name="Goodwin S.B."/>
            <person name="Grigoriev I.V."/>
        </authorList>
    </citation>
    <scope>NUCLEOTIDE SEQUENCE [LARGE SCALE GENOMIC DNA]</scope>
    <source>
        <strain evidence="3">C5 / ATCC 48332 / race O</strain>
    </source>
</reference>
<gene>
    <name evidence="2" type="ORF">COCHEDRAFT_1171479</name>
</gene>
<keyword evidence="1" id="KW-0472">Membrane</keyword>
<evidence type="ECO:0000313" key="3">
    <source>
        <dbReference type="Proteomes" id="UP000016936"/>
    </source>
</evidence>
<sequence>MTRTEENILPFTSNNSQFLYVPTCESVPRPPPKIYQTTRDEKRQLDFLGRLEQKLAQYNASESIWKRWLFEIISVTTSAVCIGAIIGLLYHVNNKSLNVWAPALTVITILSKVASAALILPISEAIGQLKWTWFYGKKSRDAFDFEIFDKASRGVWGSIMLLCRTKGRSLAALGALLTILLLAIDTFFQQVTDLPERWKLEGESFIPRIAQYKPIVEFQFDDESADPLAVTNNELRRGIGPFFYDQNGTRPLAIGDATYAEIPLVCPTGRCEWPSYETLAVCSACEDVSHLLEYACLTTKMDWIRNAKGPNLNISTPRDTACGYFLNATSDDPVLMSGFRVSNLTDPVPGETLLMRTLPLVTNMFRQPLYGSATINFEHIQYRILDAIIVSSVDGTADSVYEKKRPVAQECMMTWCVKTLRSSYQDGDYREEVQGVFINTTKAEFPWLAKNDFESRSTYQEFQANIVIQPPSVTGNKTTFGVSNETFFDLAIILDEIFPSMITVAEPTAPKFIKIMTSRQDNAFWRSVTFSPWLAPNNVAAHLERMAQAITNVIRSDTDSNDLIPGISLARETYVVVQWGWLAFPLAMLILSIVFLVSTIRKTSSGGYEDLGTWKTSAMPALMYSLPKDIQEGVVSTTRPRVMRGKRASKVRIRLLPKQGWRVSGEVIARPQPPPGFF</sequence>
<keyword evidence="1" id="KW-1133">Transmembrane helix</keyword>
<dbReference type="InterPro" id="IPR021514">
    <property type="entry name" value="DUF3176"/>
</dbReference>
<dbReference type="OMA" id="RWLFEII"/>
<dbReference type="PANTHER" id="PTHR35394:SF5">
    <property type="entry name" value="DUF3176 DOMAIN-CONTAINING PROTEIN"/>
    <property type="match status" value="1"/>
</dbReference>
<evidence type="ECO:0000313" key="2">
    <source>
        <dbReference type="EMBL" id="EMD93577.1"/>
    </source>
</evidence>
<feature type="transmembrane region" description="Helical" evidence="1">
    <location>
        <begin position="68"/>
        <end position="93"/>
    </location>
</feature>
<name>M2V0T6_COCH5</name>
<feature type="transmembrane region" description="Helical" evidence="1">
    <location>
        <begin position="99"/>
        <end position="120"/>
    </location>
</feature>
<reference evidence="3" key="2">
    <citation type="journal article" date="2013" name="PLoS Genet.">
        <title>Comparative genome structure, secondary metabolite, and effector coding capacity across Cochliobolus pathogens.</title>
        <authorList>
            <person name="Condon B.J."/>
            <person name="Leng Y."/>
            <person name="Wu D."/>
            <person name="Bushley K.E."/>
            <person name="Ohm R.A."/>
            <person name="Otillar R."/>
            <person name="Martin J."/>
            <person name="Schackwitz W."/>
            <person name="Grimwood J."/>
            <person name="MohdZainudin N."/>
            <person name="Xue C."/>
            <person name="Wang R."/>
            <person name="Manning V.A."/>
            <person name="Dhillon B."/>
            <person name="Tu Z.J."/>
            <person name="Steffenson B.J."/>
            <person name="Salamov A."/>
            <person name="Sun H."/>
            <person name="Lowry S."/>
            <person name="LaButti K."/>
            <person name="Han J."/>
            <person name="Copeland A."/>
            <person name="Lindquist E."/>
            <person name="Barry K."/>
            <person name="Schmutz J."/>
            <person name="Baker S.E."/>
            <person name="Ciuffetti L.M."/>
            <person name="Grigoriev I.V."/>
            <person name="Zhong S."/>
            <person name="Turgeon B.G."/>
        </authorList>
    </citation>
    <scope>NUCLEOTIDE SEQUENCE [LARGE SCALE GENOMIC DNA]</scope>
    <source>
        <strain evidence="3">C5 / ATCC 48332 / race O</strain>
    </source>
</reference>
<dbReference type="AlphaFoldDB" id="M2V0T6"/>
<dbReference type="OrthoDB" id="5242705at2759"/>
<feature type="transmembrane region" description="Helical" evidence="1">
    <location>
        <begin position="170"/>
        <end position="188"/>
    </location>
</feature>
<evidence type="ECO:0000256" key="1">
    <source>
        <dbReference type="SAM" id="Phobius"/>
    </source>
</evidence>
<proteinExistence type="predicted"/>
<dbReference type="PANTHER" id="PTHR35394">
    <property type="entry name" value="DUF3176 DOMAIN-CONTAINING PROTEIN"/>
    <property type="match status" value="1"/>
</dbReference>
<keyword evidence="3" id="KW-1185">Reference proteome</keyword>
<keyword evidence="1" id="KW-0812">Transmembrane</keyword>
<dbReference type="EMBL" id="KB445573">
    <property type="protein sequence ID" value="EMD93577.1"/>
    <property type="molecule type" value="Genomic_DNA"/>
</dbReference>
<evidence type="ECO:0008006" key="4">
    <source>
        <dbReference type="Google" id="ProtNLM"/>
    </source>
</evidence>
<dbReference type="Proteomes" id="UP000016936">
    <property type="component" value="Unassembled WGS sequence"/>
</dbReference>
<dbReference type="HOGENOM" id="CLU_015092_0_1_1"/>
<accession>M2V0T6</accession>
<dbReference type="Pfam" id="PF11374">
    <property type="entry name" value="DUF3176"/>
    <property type="match status" value="1"/>
</dbReference>
<organism evidence="2 3">
    <name type="scientific">Cochliobolus heterostrophus (strain C5 / ATCC 48332 / race O)</name>
    <name type="common">Southern corn leaf blight fungus</name>
    <name type="synonym">Bipolaris maydis</name>
    <dbReference type="NCBI Taxonomy" id="701091"/>
    <lineage>
        <taxon>Eukaryota</taxon>
        <taxon>Fungi</taxon>
        <taxon>Dikarya</taxon>
        <taxon>Ascomycota</taxon>
        <taxon>Pezizomycotina</taxon>
        <taxon>Dothideomycetes</taxon>
        <taxon>Pleosporomycetidae</taxon>
        <taxon>Pleosporales</taxon>
        <taxon>Pleosporineae</taxon>
        <taxon>Pleosporaceae</taxon>
        <taxon>Bipolaris</taxon>
    </lineage>
</organism>
<feature type="transmembrane region" description="Helical" evidence="1">
    <location>
        <begin position="579"/>
        <end position="597"/>
    </location>
</feature>